<comment type="subcellular location">
    <subcellularLocation>
        <location evidence="9">Cell membrane</location>
        <topology evidence="9">Multi-pass membrane protein</topology>
    </subcellularLocation>
</comment>
<keyword evidence="7 9" id="KW-1133">Transmembrane helix</keyword>
<keyword evidence="6 9" id="KW-0378">Hydrolase</keyword>
<evidence type="ECO:0000256" key="2">
    <source>
        <dbReference type="ARBA" id="ARBA00022475"/>
    </source>
</evidence>
<dbReference type="AlphaFoldDB" id="A0A6I4KRE3"/>
<feature type="transmembrane region" description="Helical" evidence="9">
    <location>
        <begin position="69"/>
        <end position="86"/>
    </location>
</feature>
<proteinExistence type="inferred from homology"/>
<comment type="caution">
    <text evidence="9">Lacks conserved residue(s) required for the propagation of feature annotation.</text>
</comment>
<evidence type="ECO:0000256" key="5">
    <source>
        <dbReference type="ARBA" id="ARBA00022750"/>
    </source>
</evidence>
<keyword evidence="5 9" id="KW-0064">Aspartyl protease</keyword>
<dbReference type="Pfam" id="PF01252">
    <property type="entry name" value="Peptidase_A8"/>
    <property type="match status" value="1"/>
</dbReference>
<evidence type="ECO:0000256" key="7">
    <source>
        <dbReference type="ARBA" id="ARBA00022989"/>
    </source>
</evidence>
<evidence type="ECO:0000256" key="4">
    <source>
        <dbReference type="ARBA" id="ARBA00022692"/>
    </source>
</evidence>
<dbReference type="GO" id="GO:0005886">
    <property type="term" value="C:plasma membrane"/>
    <property type="evidence" value="ECO:0007669"/>
    <property type="project" value="UniProtKB-SubCell"/>
</dbReference>
<evidence type="ECO:0000256" key="3">
    <source>
        <dbReference type="ARBA" id="ARBA00022670"/>
    </source>
</evidence>
<evidence type="ECO:0000256" key="6">
    <source>
        <dbReference type="ARBA" id="ARBA00022801"/>
    </source>
</evidence>
<dbReference type="GO" id="GO:0006508">
    <property type="term" value="P:proteolysis"/>
    <property type="evidence" value="ECO:0007669"/>
    <property type="project" value="UniProtKB-KW"/>
</dbReference>
<comment type="caution">
    <text evidence="12">The sequence shown here is derived from an EMBL/GenBank/DDBJ whole genome shotgun (WGS) entry which is preliminary data.</text>
</comment>
<feature type="transmembrane region" description="Helical" evidence="9">
    <location>
        <begin position="132"/>
        <end position="153"/>
    </location>
</feature>
<dbReference type="NCBIfam" id="TIGR00077">
    <property type="entry name" value="lspA"/>
    <property type="match status" value="1"/>
</dbReference>
<evidence type="ECO:0000256" key="10">
    <source>
        <dbReference type="RuleBase" id="RU000594"/>
    </source>
</evidence>
<keyword evidence="8 9" id="KW-0472">Membrane</keyword>
<keyword evidence="4 9" id="KW-0812">Transmembrane</keyword>
<dbReference type="PANTHER" id="PTHR33695">
    <property type="entry name" value="LIPOPROTEIN SIGNAL PEPTIDASE"/>
    <property type="match status" value="1"/>
</dbReference>
<dbReference type="InterPro" id="IPR001872">
    <property type="entry name" value="Peptidase_A8"/>
</dbReference>
<keyword evidence="12" id="KW-0449">Lipoprotein</keyword>
<comment type="similarity">
    <text evidence="1 9 11">Belongs to the peptidase A8 family.</text>
</comment>
<accession>A0A6I4KRE3</accession>
<comment type="pathway">
    <text evidence="9">Protein modification; lipoprotein biosynthesis (signal peptide cleavage).</text>
</comment>
<feature type="transmembrane region" description="Helical" evidence="9">
    <location>
        <begin position="95"/>
        <end position="112"/>
    </location>
</feature>
<reference evidence="12 13" key="1">
    <citation type="submission" date="2019-11" db="EMBL/GenBank/DDBJ databases">
        <title>Pseudomonas flavidum sp. nov., isolated from Baiyang Lake.</title>
        <authorList>
            <person name="Zhao Y."/>
        </authorList>
    </citation>
    <scope>NUCLEOTIDE SEQUENCE [LARGE SCALE GENOMIC DNA]</scope>
    <source>
        <strain evidence="13">R-22-3 w-18</strain>
    </source>
</reference>
<dbReference type="HAMAP" id="MF_00161">
    <property type="entry name" value="LspA"/>
    <property type="match status" value="1"/>
</dbReference>
<evidence type="ECO:0000313" key="13">
    <source>
        <dbReference type="Proteomes" id="UP000429555"/>
    </source>
</evidence>
<dbReference type="UniPathway" id="UPA00665"/>
<comment type="catalytic activity">
    <reaction evidence="9 10">
        <text>Release of signal peptides from bacterial membrane prolipoproteins. Hydrolyzes -Xaa-Yaa-Zaa-|-(S,diacylglyceryl)Cys-, in which Xaa is hydrophobic (preferably Leu), and Yaa (Ala or Ser) and Zaa (Gly or Ala) have small, neutral side chains.</text>
        <dbReference type="EC" id="3.4.23.36"/>
    </reaction>
</comment>
<evidence type="ECO:0000256" key="9">
    <source>
        <dbReference type="HAMAP-Rule" id="MF_00161"/>
    </source>
</evidence>
<feature type="active site" evidence="9">
    <location>
        <position position="122"/>
    </location>
</feature>
<protein>
    <recommendedName>
        <fullName evidence="9">Lipoprotein signal peptidase</fullName>
        <ecNumber evidence="9">3.4.23.36</ecNumber>
    </recommendedName>
    <alternativeName>
        <fullName evidence="9">Prolipoprotein signal peptidase</fullName>
    </alternativeName>
    <alternativeName>
        <fullName evidence="9">Signal peptidase II</fullName>
        <shortName evidence="9">SPase II</shortName>
    </alternativeName>
</protein>
<feature type="active site" evidence="9">
    <location>
        <position position="141"/>
    </location>
</feature>
<evidence type="ECO:0000256" key="1">
    <source>
        <dbReference type="ARBA" id="ARBA00006139"/>
    </source>
</evidence>
<gene>
    <name evidence="9" type="primary">lspA</name>
    <name evidence="12" type="ORF">GJV18_05080</name>
</gene>
<dbReference type="PANTHER" id="PTHR33695:SF1">
    <property type="entry name" value="LIPOPROTEIN SIGNAL PEPTIDASE"/>
    <property type="match status" value="1"/>
</dbReference>
<keyword evidence="13" id="KW-1185">Reference proteome</keyword>
<comment type="function">
    <text evidence="9 10">This protein specifically catalyzes the removal of signal peptides from prolipoproteins.</text>
</comment>
<dbReference type="PRINTS" id="PR00781">
    <property type="entry name" value="LIPOSIGPTASE"/>
</dbReference>
<dbReference type="GO" id="GO:0004190">
    <property type="term" value="F:aspartic-type endopeptidase activity"/>
    <property type="evidence" value="ECO:0007669"/>
    <property type="project" value="UniProtKB-UniRule"/>
</dbReference>
<keyword evidence="3 9" id="KW-0645">Protease</keyword>
<organism evidence="12 13">
    <name type="scientific">Pseudomonas xionganensis</name>
    <dbReference type="NCBI Taxonomy" id="2654845"/>
    <lineage>
        <taxon>Bacteria</taxon>
        <taxon>Pseudomonadati</taxon>
        <taxon>Pseudomonadota</taxon>
        <taxon>Gammaproteobacteria</taxon>
        <taxon>Pseudomonadales</taxon>
        <taxon>Pseudomonadaceae</taxon>
        <taxon>Pseudomonas</taxon>
    </lineage>
</organism>
<dbReference type="RefSeq" id="WP_160343619.1">
    <property type="nucleotide sequence ID" value="NZ_WKJZ01000001.1"/>
</dbReference>
<keyword evidence="2 9" id="KW-1003">Cell membrane</keyword>
<dbReference type="Proteomes" id="UP000429555">
    <property type="component" value="Unassembled WGS sequence"/>
</dbReference>
<dbReference type="EC" id="3.4.23.36" evidence="9"/>
<name>A0A6I4KRE3_9PSED</name>
<evidence type="ECO:0000256" key="8">
    <source>
        <dbReference type="ARBA" id="ARBA00023136"/>
    </source>
</evidence>
<dbReference type="EMBL" id="WKJZ01000001">
    <property type="protein sequence ID" value="MVW74684.1"/>
    <property type="molecule type" value="Genomic_DNA"/>
</dbReference>
<evidence type="ECO:0000256" key="11">
    <source>
        <dbReference type="RuleBase" id="RU004181"/>
    </source>
</evidence>
<sequence length="167" mass="18927">MSARFGKLPWLWLSLLVFVVDQVSKFWFDNNLSMYQQIVVIPDYFSWTLAYNTGAAFSFLADAAGWQRWFFAAIALIVSGVLLVWLKRLKPDETWLALALALVLGGALGNLVDRVVFGHVVDFILVHWQHRWYFPAFNVADMAITGGAILLALDMFKTEKSGEKAHD</sequence>
<dbReference type="PROSITE" id="PS00855">
    <property type="entry name" value="SPASE_II"/>
    <property type="match status" value="1"/>
</dbReference>
<evidence type="ECO:0000313" key="12">
    <source>
        <dbReference type="EMBL" id="MVW74684.1"/>
    </source>
</evidence>